<dbReference type="RefSeq" id="WP_017217242.1">
    <property type="nucleotide sequence ID" value="NZ_JXXW01000011.1"/>
</dbReference>
<organism evidence="1 2">
    <name type="scientific">Pseudoalteromonas piscicida</name>
    <dbReference type="NCBI Taxonomy" id="43662"/>
    <lineage>
        <taxon>Bacteria</taxon>
        <taxon>Pseudomonadati</taxon>
        <taxon>Pseudomonadota</taxon>
        <taxon>Gammaproteobacteria</taxon>
        <taxon>Alteromonadales</taxon>
        <taxon>Pseudoalteromonadaceae</taxon>
        <taxon>Pseudoalteromonas</taxon>
    </lineage>
</organism>
<protein>
    <submittedName>
        <fullName evidence="1">Uncharacterized protein</fullName>
    </submittedName>
</protein>
<evidence type="ECO:0000313" key="2">
    <source>
        <dbReference type="Proteomes" id="UP000305423"/>
    </source>
</evidence>
<accession>A0AAQ2EVK1</accession>
<dbReference type="Pfam" id="PF14412">
    <property type="entry name" value="AHH"/>
    <property type="match status" value="1"/>
</dbReference>
<reference evidence="1 2" key="1">
    <citation type="submission" date="2017-12" db="EMBL/GenBank/DDBJ databases">
        <authorList>
            <person name="Paulsen S."/>
            <person name="Gram L.K."/>
        </authorList>
    </citation>
    <scope>NUCLEOTIDE SEQUENCE [LARGE SCALE GENOMIC DNA]</scope>
    <source>
        <strain evidence="1 2">S1607</strain>
    </source>
</reference>
<dbReference type="EMBL" id="PNEL01000021">
    <property type="protein sequence ID" value="TMN78261.1"/>
    <property type="molecule type" value="Genomic_DNA"/>
</dbReference>
<evidence type="ECO:0000313" key="1">
    <source>
        <dbReference type="EMBL" id="TMN78261.1"/>
    </source>
</evidence>
<comment type="caution">
    <text evidence="1">The sequence shown here is derived from an EMBL/GenBank/DDBJ whole genome shotgun (WGS) entry which is preliminary data.</text>
</comment>
<dbReference type="InterPro" id="IPR032871">
    <property type="entry name" value="AHH_dom_containing"/>
</dbReference>
<proteinExistence type="predicted"/>
<name>A0AAQ2EVK1_PSEO7</name>
<reference evidence="2" key="2">
    <citation type="submission" date="2019-06" db="EMBL/GenBank/DDBJ databases">
        <title>Co-occurence of chitin degradation, pigmentation and bioactivity in marine Pseudoalteromonas.</title>
        <authorList>
            <person name="Sonnenschein E.C."/>
            <person name="Bech P.K."/>
        </authorList>
    </citation>
    <scope>NUCLEOTIDE SEQUENCE [LARGE SCALE GENOMIC DNA]</scope>
    <source>
        <strain evidence="2">S1607</strain>
    </source>
</reference>
<dbReference type="AlphaFoldDB" id="A0AAQ2EVK1"/>
<sequence length="227" mass="26146">MSEEIEEQIEGMVDKDKKYRDRLIANIKHKKDHPFHNGIHMAAHHLISKEAVNVAQLGSLLIHRGYNINLVENLVFLPSTLQGACQLRVQLHRGDHTYALPKQEAYHDQVASGINKIKSDLKKCTPRTQKDTSEIQNILDLESKAILKKVAEFRVPLSSVFRNFKPSSKIGCSNNNEIDECEEQVTRCNHERKHVGQINYLYPYGNVRKVPQEIKYEKSYYKLKVGN</sequence>
<gene>
    <name evidence="1" type="ORF">CWB74_08305</name>
</gene>
<dbReference type="Proteomes" id="UP000305423">
    <property type="component" value="Unassembled WGS sequence"/>
</dbReference>